<dbReference type="Pfam" id="PF00079">
    <property type="entry name" value="Serpin"/>
    <property type="match status" value="1"/>
</dbReference>
<evidence type="ECO:0000256" key="2">
    <source>
        <dbReference type="ARBA" id="ARBA00022900"/>
    </source>
</evidence>
<dbReference type="GO" id="GO:0004867">
    <property type="term" value="F:serine-type endopeptidase inhibitor activity"/>
    <property type="evidence" value="ECO:0007669"/>
    <property type="project" value="UniProtKB-KW"/>
</dbReference>
<keyword evidence="2 7" id="KW-0722">Serine protease inhibitor</keyword>
<dbReference type="InterPro" id="IPR042178">
    <property type="entry name" value="Serpin_sf_1"/>
</dbReference>
<dbReference type="Gene3D" id="3.30.497.10">
    <property type="entry name" value="Antithrombin, subunit I, domain 2"/>
    <property type="match status" value="1"/>
</dbReference>
<gene>
    <name evidence="7" type="primary">LOC115881491</name>
</gene>
<evidence type="ECO:0000256" key="1">
    <source>
        <dbReference type="ARBA" id="ARBA00022690"/>
    </source>
</evidence>
<keyword evidence="1 7" id="KW-0646">Protease inhibitor</keyword>
<dbReference type="SUPFAM" id="SSF56574">
    <property type="entry name" value="Serpins"/>
    <property type="match status" value="1"/>
</dbReference>
<dbReference type="InterPro" id="IPR023796">
    <property type="entry name" value="Serpin_dom"/>
</dbReference>
<dbReference type="InterPro" id="IPR036186">
    <property type="entry name" value="Serpin_sf"/>
</dbReference>
<dbReference type="Gene3D" id="2.30.39.10">
    <property type="entry name" value="Alpha-1-antitrypsin, domain 1"/>
    <property type="match status" value="1"/>
</dbReference>
<evidence type="ECO:0000256" key="3">
    <source>
        <dbReference type="RuleBase" id="RU000411"/>
    </source>
</evidence>
<name>A0A6J2XVR3_SITOR</name>
<dbReference type="OrthoDB" id="671595at2759"/>
<feature type="signal peptide" evidence="4">
    <location>
        <begin position="1"/>
        <end position="20"/>
    </location>
</feature>
<feature type="domain" description="Serpin" evidence="5">
    <location>
        <begin position="48"/>
        <end position="413"/>
    </location>
</feature>
<keyword evidence="4" id="KW-0732">Signal</keyword>
<dbReference type="PANTHER" id="PTHR11461">
    <property type="entry name" value="SERINE PROTEASE INHIBITOR, SERPIN"/>
    <property type="match status" value="1"/>
</dbReference>
<evidence type="ECO:0000256" key="4">
    <source>
        <dbReference type="SAM" id="SignalP"/>
    </source>
</evidence>
<feature type="chain" id="PRO_5026789262" evidence="4">
    <location>
        <begin position="21"/>
        <end position="414"/>
    </location>
</feature>
<dbReference type="CDD" id="cd19594">
    <property type="entry name" value="serpin_crustaceans_chelicerates_insects"/>
    <property type="match status" value="1"/>
</dbReference>
<dbReference type="SMART" id="SM00093">
    <property type="entry name" value="SERPIN"/>
    <property type="match status" value="1"/>
</dbReference>
<dbReference type="InterPro" id="IPR023795">
    <property type="entry name" value="Serpin_CS"/>
</dbReference>
<organism evidence="6 7">
    <name type="scientific">Sitophilus oryzae</name>
    <name type="common">Rice weevil</name>
    <name type="synonym">Curculio oryzae</name>
    <dbReference type="NCBI Taxonomy" id="7048"/>
    <lineage>
        <taxon>Eukaryota</taxon>
        <taxon>Metazoa</taxon>
        <taxon>Ecdysozoa</taxon>
        <taxon>Arthropoda</taxon>
        <taxon>Hexapoda</taxon>
        <taxon>Insecta</taxon>
        <taxon>Pterygota</taxon>
        <taxon>Neoptera</taxon>
        <taxon>Endopterygota</taxon>
        <taxon>Coleoptera</taxon>
        <taxon>Polyphaga</taxon>
        <taxon>Cucujiformia</taxon>
        <taxon>Curculionidae</taxon>
        <taxon>Dryophthorinae</taxon>
        <taxon>Sitophilus</taxon>
    </lineage>
</organism>
<dbReference type="Proteomes" id="UP000504635">
    <property type="component" value="Unplaced"/>
</dbReference>
<dbReference type="GeneID" id="115881491"/>
<comment type="similarity">
    <text evidence="3">Belongs to the serpin family.</text>
</comment>
<dbReference type="RefSeq" id="XP_030754850.1">
    <property type="nucleotide sequence ID" value="XM_030898990.1"/>
</dbReference>
<evidence type="ECO:0000259" key="5">
    <source>
        <dbReference type="SMART" id="SM00093"/>
    </source>
</evidence>
<dbReference type="GO" id="GO:0005615">
    <property type="term" value="C:extracellular space"/>
    <property type="evidence" value="ECO:0007669"/>
    <property type="project" value="InterPro"/>
</dbReference>
<dbReference type="InterPro" id="IPR042185">
    <property type="entry name" value="Serpin_sf_2"/>
</dbReference>
<dbReference type="PANTHER" id="PTHR11461:SF278">
    <property type="entry name" value="SERINE PROTEASE INHIBITOR 88EA"/>
    <property type="match status" value="1"/>
</dbReference>
<keyword evidence="6" id="KW-1185">Reference proteome</keyword>
<sequence>MNFQLILAVVLLSIAHQTHQQCFPPYSLGQPSQSGRVDLYSGQQEFSLGLLNAINRFMPKENLFFSPYSTYHALLIAYFMAGGQTEGYLKKVLRLDQNQNKSDIYAAYKLDKFLTQLSAKTAPYEFTSANKIYVSDDVPVRDCVVNDFEQELEKYPFKKDPEASRVSINTWVENTTHHMIKDLLPPGSIDPTTTLVLVNAAYFKGIWENKFNPNLTKPEIFYVSPTKQIMVDMMHVEGTFRHEISESLGAHILELPYKGDNISMYILLPPFSNTEDSIETTLKNLNLDSFRRIVDGGSLVSRTVQVALPKFALETTIELVPVLEDMGVGDLFEEQANLSDVLEGKAYLGAALHKAKIQVNEEGTKAAAATILFSFRSSRPAEPAQFICNHPFIYFLYNKVENSILFAGVFRRPH</sequence>
<accession>A0A6J2XVR3</accession>
<reference evidence="7" key="1">
    <citation type="submission" date="2025-08" db="UniProtKB">
        <authorList>
            <consortium name="RefSeq"/>
        </authorList>
    </citation>
    <scope>IDENTIFICATION</scope>
    <source>
        <tissue evidence="7">Gonads</tissue>
    </source>
</reference>
<dbReference type="PROSITE" id="PS00284">
    <property type="entry name" value="SERPIN"/>
    <property type="match status" value="1"/>
</dbReference>
<dbReference type="AlphaFoldDB" id="A0A6J2XVR3"/>
<proteinExistence type="inferred from homology"/>
<evidence type="ECO:0000313" key="6">
    <source>
        <dbReference type="Proteomes" id="UP000504635"/>
    </source>
</evidence>
<evidence type="ECO:0000313" key="7">
    <source>
        <dbReference type="RefSeq" id="XP_030754850.1"/>
    </source>
</evidence>
<protein>
    <submittedName>
        <fullName evidence="7">Serine protease inhibitor 88Ea-like isoform X2</fullName>
    </submittedName>
</protein>
<dbReference type="InterPro" id="IPR000215">
    <property type="entry name" value="Serpin_fam"/>
</dbReference>